<feature type="transmembrane region" description="Helical" evidence="7">
    <location>
        <begin position="383"/>
        <end position="404"/>
    </location>
</feature>
<feature type="transmembrane region" description="Helical" evidence="7">
    <location>
        <begin position="281"/>
        <end position="304"/>
    </location>
</feature>
<keyword evidence="5 7" id="KW-1133">Transmembrane helix</keyword>
<dbReference type="AlphaFoldDB" id="A0A1W6MWM6"/>
<feature type="transmembrane region" description="Helical" evidence="7">
    <location>
        <begin position="202"/>
        <end position="224"/>
    </location>
</feature>
<dbReference type="Pfam" id="PF13520">
    <property type="entry name" value="AA_permease_2"/>
    <property type="match status" value="1"/>
</dbReference>
<evidence type="ECO:0000256" key="1">
    <source>
        <dbReference type="ARBA" id="ARBA00004651"/>
    </source>
</evidence>
<evidence type="ECO:0000256" key="3">
    <source>
        <dbReference type="ARBA" id="ARBA00022475"/>
    </source>
</evidence>
<name>A0A1W6MWM6_9HYPH</name>
<feature type="transmembrane region" description="Helical" evidence="7">
    <location>
        <begin position="410"/>
        <end position="431"/>
    </location>
</feature>
<evidence type="ECO:0000256" key="6">
    <source>
        <dbReference type="ARBA" id="ARBA00023136"/>
    </source>
</evidence>
<evidence type="ECO:0000313" key="8">
    <source>
        <dbReference type="EMBL" id="ARN81909.1"/>
    </source>
</evidence>
<keyword evidence="2" id="KW-0813">Transport</keyword>
<dbReference type="PIRSF" id="PIRSF006060">
    <property type="entry name" value="AA_transporter"/>
    <property type="match status" value="1"/>
</dbReference>
<dbReference type="Proteomes" id="UP000193978">
    <property type="component" value="Chromosome"/>
</dbReference>
<dbReference type="InterPro" id="IPR002293">
    <property type="entry name" value="AA/rel_permease1"/>
</dbReference>
<dbReference type="GO" id="GO:0005886">
    <property type="term" value="C:plasma membrane"/>
    <property type="evidence" value="ECO:0007669"/>
    <property type="project" value="UniProtKB-SubCell"/>
</dbReference>
<feature type="transmembrane region" description="Helical" evidence="7">
    <location>
        <begin position="172"/>
        <end position="190"/>
    </location>
</feature>
<dbReference type="EMBL" id="CP019948">
    <property type="protein sequence ID" value="ARN81909.1"/>
    <property type="molecule type" value="Genomic_DNA"/>
</dbReference>
<dbReference type="STRING" id="655015.B1812_13355"/>
<evidence type="ECO:0000313" key="9">
    <source>
        <dbReference type="Proteomes" id="UP000193978"/>
    </source>
</evidence>
<feature type="transmembrane region" description="Helical" evidence="7">
    <location>
        <begin position="126"/>
        <end position="151"/>
    </location>
</feature>
<reference evidence="8 9" key="1">
    <citation type="submission" date="2017-02" db="EMBL/GenBank/DDBJ databases">
        <authorList>
            <person name="Peterson S.W."/>
        </authorList>
    </citation>
    <scope>NUCLEOTIDE SEQUENCE [LARGE SCALE GENOMIC DNA]</scope>
    <source>
        <strain evidence="8 9">S285</strain>
    </source>
</reference>
<dbReference type="KEGG" id="mbry:B1812_13355"/>
<feature type="transmembrane region" description="Helical" evidence="7">
    <location>
        <begin position="451"/>
        <end position="472"/>
    </location>
</feature>
<dbReference type="GO" id="GO:0022857">
    <property type="term" value="F:transmembrane transporter activity"/>
    <property type="evidence" value="ECO:0007669"/>
    <property type="project" value="InterPro"/>
</dbReference>
<evidence type="ECO:0000256" key="4">
    <source>
        <dbReference type="ARBA" id="ARBA00022692"/>
    </source>
</evidence>
<comment type="subcellular location">
    <subcellularLocation>
        <location evidence="1">Cell membrane</location>
        <topology evidence="1">Multi-pass membrane protein</topology>
    </subcellularLocation>
</comment>
<dbReference type="InterPro" id="IPR050367">
    <property type="entry name" value="APC_superfamily"/>
</dbReference>
<feature type="transmembrane region" description="Helical" evidence="7">
    <location>
        <begin position="484"/>
        <end position="508"/>
    </location>
</feature>
<sequence length="517" mass="55954">MDARIPQKLRDFCDQNSRQLLDWRDSLSLEPFRSSGKRARIRLVMAGSSSLPKIGVVTLAIMNVTTVVSLSVLPSEAKYGPTAVFYYLVAAFFFLTPVALVAAELATGWPQEGGVYRWVSEAFSDLWGLIAIFALWLAFTIMFPSCLIYGASALAFAGPDLRWDEALAANKHYVIVVVLLLYWAATLVSLRGATTVARVAKWGGVIGTILPAALLVFFGVAYFASGRPISADISWKRFFPHLVDLDSLVLAAGVLLCYAGIEMNAIHVTQIENPSKNYPKAILGAAVATLLIYALGTLTIALILSPAQIDLTQGLLVTYRDFFTLFGLTAHGMGVDIALALGAFSSAALWISGPSCALAVVGGSGYLPPFFQKKNAQNIPSRILFFQGALVTLLTLFFVLMPSVEATFQLLNQLCTTLYLLMYILMLAAAIRLRYSQKNTIRGFTVPGGLWGMWLLAGCGIIVSVAAFFLSFLPPSQVFIGSPILYSAILLASFLAALSLPVGLYLYAKPAWKPRLA</sequence>
<accession>A0A1W6MWM6</accession>
<proteinExistence type="predicted"/>
<feature type="transmembrane region" description="Helical" evidence="7">
    <location>
        <begin position="245"/>
        <end position="261"/>
    </location>
</feature>
<gene>
    <name evidence="8" type="ORF">B1812_13355</name>
</gene>
<dbReference type="PANTHER" id="PTHR42770:SF15">
    <property type="entry name" value="GLUTAMATE_GAMMA-AMINOBUTYRATE ANTIPORTER-RELATED"/>
    <property type="match status" value="1"/>
</dbReference>
<evidence type="ECO:0000256" key="2">
    <source>
        <dbReference type="ARBA" id="ARBA00022448"/>
    </source>
</evidence>
<keyword evidence="9" id="KW-1185">Reference proteome</keyword>
<protein>
    <submittedName>
        <fullName evidence="8">Amino acid transporter</fullName>
    </submittedName>
</protein>
<feature type="transmembrane region" description="Helical" evidence="7">
    <location>
        <begin position="54"/>
        <end position="73"/>
    </location>
</feature>
<dbReference type="PANTHER" id="PTHR42770">
    <property type="entry name" value="AMINO ACID TRANSPORTER-RELATED"/>
    <property type="match status" value="1"/>
</dbReference>
<evidence type="ECO:0000256" key="5">
    <source>
        <dbReference type="ARBA" id="ARBA00022989"/>
    </source>
</evidence>
<evidence type="ECO:0000256" key="7">
    <source>
        <dbReference type="SAM" id="Phobius"/>
    </source>
</evidence>
<feature type="transmembrane region" description="Helical" evidence="7">
    <location>
        <begin position="350"/>
        <end position="371"/>
    </location>
</feature>
<feature type="transmembrane region" description="Helical" evidence="7">
    <location>
        <begin position="85"/>
        <end position="106"/>
    </location>
</feature>
<organism evidence="8 9">
    <name type="scientific">Methylocystis bryophila</name>
    <dbReference type="NCBI Taxonomy" id="655015"/>
    <lineage>
        <taxon>Bacteria</taxon>
        <taxon>Pseudomonadati</taxon>
        <taxon>Pseudomonadota</taxon>
        <taxon>Alphaproteobacteria</taxon>
        <taxon>Hyphomicrobiales</taxon>
        <taxon>Methylocystaceae</taxon>
        <taxon>Methylocystis</taxon>
    </lineage>
</organism>
<dbReference type="Gene3D" id="1.20.1740.10">
    <property type="entry name" value="Amino acid/polyamine transporter I"/>
    <property type="match status" value="1"/>
</dbReference>
<keyword evidence="4 7" id="KW-0812">Transmembrane</keyword>
<keyword evidence="6 7" id="KW-0472">Membrane</keyword>
<keyword evidence="3" id="KW-1003">Cell membrane</keyword>